<dbReference type="AlphaFoldDB" id="A0A812WY79"/>
<feature type="region of interest" description="Disordered" evidence="1">
    <location>
        <begin position="35"/>
        <end position="152"/>
    </location>
</feature>
<proteinExistence type="predicted"/>
<gene>
    <name evidence="2" type="ORF">SPIL2461_LOCUS19564</name>
</gene>
<protein>
    <submittedName>
        <fullName evidence="2">Uncharacterized protein</fullName>
    </submittedName>
</protein>
<feature type="non-terminal residue" evidence="2">
    <location>
        <position position="152"/>
    </location>
</feature>
<organism evidence="2 3">
    <name type="scientific">Symbiodinium pilosum</name>
    <name type="common">Dinoflagellate</name>
    <dbReference type="NCBI Taxonomy" id="2952"/>
    <lineage>
        <taxon>Eukaryota</taxon>
        <taxon>Sar</taxon>
        <taxon>Alveolata</taxon>
        <taxon>Dinophyceae</taxon>
        <taxon>Suessiales</taxon>
        <taxon>Symbiodiniaceae</taxon>
        <taxon>Symbiodinium</taxon>
    </lineage>
</organism>
<evidence type="ECO:0000313" key="3">
    <source>
        <dbReference type="Proteomes" id="UP000649617"/>
    </source>
</evidence>
<reference evidence="2" key="1">
    <citation type="submission" date="2021-02" db="EMBL/GenBank/DDBJ databases">
        <authorList>
            <person name="Dougan E. K."/>
            <person name="Rhodes N."/>
            <person name="Thang M."/>
            <person name="Chan C."/>
        </authorList>
    </citation>
    <scope>NUCLEOTIDE SEQUENCE</scope>
</reference>
<dbReference type="Proteomes" id="UP000649617">
    <property type="component" value="Unassembled WGS sequence"/>
</dbReference>
<sequence>KDSAPLIARPPSMPIEADALLLATNADDLTHVLAQQRDGRKNLRAEAKATRGQGRGRGRAPAKSAQPVPNAPEAAGPQQNAPEAAEPRQDGQPEEAVSEATAKRVCKKRAEPQQDSQPKEAASKAKAKRVCEKPGDTEERPSKSAKKPPLDQ</sequence>
<keyword evidence="3" id="KW-1185">Reference proteome</keyword>
<accession>A0A812WY79</accession>
<dbReference type="EMBL" id="CAJNIZ010044649">
    <property type="protein sequence ID" value="CAE7696847.1"/>
    <property type="molecule type" value="Genomic_DNA"/>
</dbReference>
<name>A0A812WY79_SYMPI</name>
<feature type="compositionally biased region" description="Basic and acidic residues" evidence="1">
    <location>
        <begin position="108"/>
        <end position="152"/>
    </location>
</feature>
<feature type="compositionally biased region" description="Basic and acidic residues" evidence="1">
    <location>
        <begin position="37"/>
        <end position="49"/>
    </location>
</feature>
<evidence type="ECO:0000313" key="2">
    <source>
        <dbReference type="EMBL" id="CAE7696847.1"/>
    </source>
</evidence>
<comment type="caution">
    <text evidence="2">The sequence shown here is derived from an EMBL/GenBank/DDBJ whole genome shotgun (WGS) entry which is preliminary data.</text>
</comment>
<evidence type="ECO:0000256" key="1">
    <source>
        <dbReference type="SAM" id="MobiDB-lite"/>
    </source>
</evidence>
<feature type="non-terminal residue" evidence="2">
    <location>
        <position position="1"/>
    </location>
</feature>